<comment type="similarity">
    <text evidence="2 4">Belongs to the pterin-4-alpha-carbinolamine dehydratase family.</text>
</comment>
<dbReference type="PANTHER" id="PTHR12599">
    <property type="entry name" value="PTERIN-4-ALPHA-CARBINOLAMINE DEHYDRATASE"/>
    <property type="match status" value="1"/>
</dbReference>
<dbReference type="GO" id="GO:0006729">
    <property type="term" value="P:tetrahydrobiopterin biosynthetic process"/>
    <property type="evidence" value="ECO:0007669"/>
    <property type="project" value="InterPro"/>
</dbReference>
<dbReference type="SUPFAM" id="SSF55248">
    <property type="entry name" value="PCD-like"/>
    <property type="match status" value="1"/>
</dbReference>
<evidence type="ECO:0000256" key="2">
    <source>
        <dbReference type="ARBA" id="ARBA00006472"/>
    </source>
</evidence>
<dbReference type="OrthoDB" id="9794987at2"/>
<dbReference type="KEGG" id="cprv:CYPRO_2678"/>
<comment type="catalytic activity">
    <reaction evidence="1 4">
        <text>(4aS,6R)-4a-hydroxy-L-erythro-5,6,7,8-tetrahydrobiopterin = (6R)-L-erythro-6,7-dihydrobiopterin + H2O</text>
        <dbReference type="Rhea" id="RHEA:11920"/>
        <dbReference type="ChEBI" id="CHEBI:15377"/>
        <dbReference type="ChEBI" id="CHEBI:15642"/>
        <dbReference type="ChEBI" id="CHEBI:43120"/>
        <dbReference type="EC" id="4.2.1.96"/>
    </reaction>
</comment>
<dbReference type="AlphaFoldDB" id="A0A345UN68"/>
<accession>A0A345UN68</accession>
<evidence type="ECO:0000313" key="6">
    <source>
        <dbReference type="EMBL" id="AXJ01920.1"/>
    </source>
</evidence>
<evidence type="ECO:0000256" key="5">
    <source>
        <dbReference type="SAM" id="Coils"/>
    </source>
</evidence>
<dbReference type="HAMAP" id="MF_00434">
    <property type="entry name" value="Pterin_4_alpha"/>
    <property type="match status" value="1"/>
</dbReference>
<dbReference type="InterPro" id="IPR001533">
    <property type="entry name" value="Pterin_deHydtase"/>
</dbReference>
<keyword evidence="3 4" id="KW-0456">Lyase</keyword>
<evidence type="ECO:0000256" key="3">
    <source>
        <dbReference type="ARBA" id="ARBA00023239"/>
    </source>
</evidence>
<dbReference type="Pfam" id="PF01329">
    <property type="entry name" value="Pterin_4a"/>
    <property type="match status" value="1"/>
</dbReference>
<feature type="coiled-coil region" evidence="5">
    <location>
        <begin position="4"/>
        <end position="31"/>
    </location>
</feature>
<dbReference type="RefSeq" id="WP_114985063.1">
    <property type="nucleotide sequence ID" value="NZ_CP027806.1"/>
</dbReference>
<gene>
    <name evidence="6" type="ORF">CYPRO_2678</name>
</gene>
<reference evidence="6 7" key="1">
    <citation type="submission" date="2018-03" db="EMBL/GenBank/DDBJ databases">
        <title>Phenotypic and genomic properties of Cyclonatronum proteinivorum gen. nov., sp. nov., a haloalkaliphilic bacteroidete from soda lakes possessing Na+-translocating rhodopsin.</title>
        <authorList>
            <person name="Toshchakov S.V."/>
            <person name="Korzhenkov A."/>
            <person name="Samarov N.I."/>
            <person name="Kublanov I.V."/>
            <person name="Muntyan M.S."/>
            <person name="Sorokin D.Y."/>
        </authorList>
    </citation>
    <scope>NUCLEOTIDE SEQUENCE [LARGE SCALE GENOMIC DNA]</scope>
    <source>
        <strain evidence="6 7">Omega</strain>
    </source>
</reference>
<keyword evidence="7" id="KW-1185">Reference proteome</keyword>
<dbReference type="NCBIfam" id="NF002017">
    <property type="entry name" value="PRK00823.1-2"/>
    <property type="match status" value="1"/>
</dbReference>
<dbReference type="GO" id="GO:0008124">
    <property type="term" value="F:4-alpha-hydroxytetrahydrobiopterin dehydratase activity"/>
    <property type="evidence" value="ECO:0007669"/>
    <property type="project" value="UniProtKB-UniRule"/>
</dbReference>
<evidence type="ECO:0000256" key="1">
    <source>
        <dbReference type="ARBA" id="ARBA00001554"/>
    </source>
</evidence>
<organism evidence="6 7">
    <name type="scientific">Cyclonatronum proteinivorum</name>
    <dbReference type="NCBI Taxonomy" id="1457365"/>
    <lineage>
        <taxon>Bacteria</taxon>
        <taxon>Pseudomonadati</taxon>
        <taxon>Balneolota</taxon>
        <taxon>Balneolia</taxon>
        <taxon>Balneolales</taxon>
        <taxon>Cyclonatronaceae</taxon>
        <taxon>Cyclonatronum</taxon>
    </lineage>
</organism>
<dbReference type="EC" id="4.2.1.96" evidence="4"/>
<dbReference type="Proteomes" id="UP000254808">
    <property type="component" value="Chromosome"/>
</dbReference>
<proteinExistence type="inferred from homology"/>
<name>A0A345UN68_9BACT</name>
<dbReference type="Gene3D" id="3.30.1360.20">
    <property type="entry name" value="Transcriptional coactivator/pterin dehydratase"/>
    <property type="match status" value="1"/>
</dbReference>
<dbReference type="InterPro" id="IPR036428">
    <property type="entry name" value="PCD_sf"/>
</dbReference>
<evidence type="ECO:0000256" key="4">
    <source>
        <dbReference type="HAMAP-Rule" id="MF_00434"/>
    </source>
</evidence>
<dbReference type="PANTHER" id="PTHR12599:SF0">
    <property type="entry name" value="PTERIN-4-ALPHA-CARBINOLAMINE DEHYDRATASE"/>
    <property type="match status" value="1"/>
</dbReference>
<protein>
    <recommendedName>
        <fullName evidence="4">Putative pterin-4-alpha-carbinolamine dehydratase</fullName>
        <shortName evidence="4">PHS</shortName>
        <ecNumber evidence="4">4.2.1.96</ecNumber>
    </recommendedName>
    <alternativeName>
        <fullName evidence="4">4-alpha-hydroxy-tetrahydropterin dehydratase</fullName>
    </alternativeName>
    <alternativeName>
        <fullName evidence="4">Pterin carbinolamine dehydratase</fullName>
        <shortName evidence="4">PCD</shortName>
    </alternativeName>
</protein>
<dbReference type="EMBL" id="CP027806">
    <property type="protein sequence ID" value="AXJ01920.1"/>
    <property type="molecule type" value="Genomic_DNA"/>
</dbReference>
<keyword evidence="5" id="KW-0175">Coiled coil</keyword>
<sequence length="96" mass="11108">MSTQALTEKQVQQALEELEEWEYENDALTVAYKFSNFPDALAFIVRIGFIAEELAHHPEIYNVYSTVEIRLTTHDAGNKVTEKDVEFAKRIDNLEM</sequence>
<evidence type="ECO:0000313" key="7">
    <source>
        <dbReference type="Proteomes" id="UP000254808"/>
    </source>
</evidence>